<sequence length="53" mass="6381">LDLYFYEENKDKDNKDKVLFTASYIRGDIGEWIQPYITKYLDINDDNVDPNYV</sequence>
<evidence type="ECO:0008006" key="3">
    <source>
        <dbReference type="Google" id="ProtNLM"/>
    </source>
</evidence>
<dbReference type="AlphaFoldDB" id="A0A177BV15"/>
<keyword evidence="2" id="KW-1185">Reference proteome</keyword>
<dbReference type="InParanoid" id="A0A177BV15"/>
<evidence type="ECO:0000313" key="2">
    <source>
        <dbReference type="Proteomes" id="UP000077069"/>
    </source>
</evidence>
<organism evidence="1 2">
    <name type="scientific">Paraphaeosphaeria sporulosa</name>
    <dbReference type="NCBI Taxonomy" id="1460663"/>
    <lineage>
        <taxon>Eukaryota</taxon>
        <taxon>Fungi</taxon>
        <taxon>Dikarya</taxon>
        <taxon>Ascomycota</taxon>
        <taxon>Pezizomycotina</taxon>
        <taxon>Dothideomycetes</taxon>
        <taxon>Pleosporomycetidae</taxon>
        <taxon>Pleosporales</taxon>
        <taxon>Massarineae</taxon>
        <taxon>Didymosphaeriaceae</taxon>
        <taxon>Paraphaeosphaeria</taxon>
    </lineage>
</organism>
<dbReference type="GeneID" id="28758617"/>
<dbReference type="RefSeq" id="XP_018028864.1">
    <property type="nucleotide sequence ID" value="XM_018175131.1"/>
</dbReference>
<protein>
    <recommendedName>
        <fullName evidence="3">DUF4939 domain-containing protein</fullName>
    </recommendedName>
</protein>
<name>A0A177BV15_9PLEO</name>
<accession>A0A177BV15</accession>
<dbReference type="EMBL" id="KV441571">
    <property type="protein sequence ID" value="OAF98498.1"/>
    <property type="molecule type" value="Genomic_DNA"/>
</dbReference>
<reference evidence="1 2" key="1">
    <citation type="submission" date="2016-05" db="EMBL/GenBank/DDBJ databases">
        <title>Comparative analysis of secretome profiles of manganese(II)-oxidizing ascomycete fungi.</title>
        <authorList>
            <consortium name="DOE Joint Genome Institute"/>
            <person name="Zeiner C.A."/>
            <person name="Purvine S.O."/>
            <person name="Zink E.M."/>
            <person name="Wu S."/>
            <person name="Pasa-Tolic L."/>
            <person name="Chaput D.L."/>
            <person name="Haridas S."/>
            <person name="Grigoriev I.V."/>
            <person name="Santelli C.M."/>
            <person name="Hansel C.M."/>
        </authorList>
    </citation>
    <scope>NUCLEOTIDE SEQUENCE [LARGE SCALE GENOMIC DNA]</scope>
    <source>
        <strain evidence="1 2">AP3s5-JAC2a</strain>
    </source>
</reference>
<dbReference type="Proteomes" id="UP000077069">
    <property type="component" value="Unassembled WGS sequence"/>
</dbReference>
<gene>
    <name evidence="1" type="ORF">CC84DRAFT_1106182</name>
</gene>
<feature type="non-terminal residue" evidence="1">
    <location>
        <position position="1"/>
    </location>
</feature>
<proteinExistence type="predicted"/>
<evidence type="ECO:0000313" key="1">
    <source>
        <dbReference type="EMBL" id="OAF98498.1"/>
    </source>
</evidence>